<dbReference type="FunFam" id="3.40.50.300:FF:000425">
    <property type="entry name" value="Probable ABC transporter, ATP-binding subunit"/>
    <property type="match status" value="1"/>
</dbReference>
<sequence>MVILEDIGKNYDNFKMKNFNLKIEKGEFVTLLGESGCGKTTLLNIISGLTEDYDGEVYIQGEKTRGKSPKEKGLSMVFQDSLLLPNLNVEDNVAFGLKMMGISKKKRLEKARDVLKELGLGGFEKRHPYDLSGGQKQRVSIARALVMEPKLLLMDEPFSALDEGLRGKLQKLLKKIQKKHKSTVLFVTHDRNEAFYLSDKIAILDNGKLAQFDTPLNLYKKPSSPFVAKFIGINNIFTGKIKDGIFYNETIEFPVKFSEAEKVCLALKSEDLRVTLEEKTDGNEGVFKGIVKDSSFKSGFYHLDIDIGGECIEVIQNRVEFPIENHMELYIRYNKDNIILI</sequence>
<geneLocation type="plasmid" evidence="5 6">
    <name>pILYOP01</name>
</geneLocation>
<evidence type="ECO:0000256" key="2">
    <source>
        <dbReference type="ARBA" id="ARBA00022741"/>
    </source>
</evidence>
<dbReference type="Gene3D" id="2.40.50.100">
    <property type="match status" value="1"/>
</dbReference>
<dbReference type="InterPro" id="IPR003439">
    <property type="entry name" value="ABC_transporter-like_ATP-bd"/>
</dbReference>
<evidence type="ECO:0000256" key="3">
    <source>
        <dbReference type="ARBA" id="ARBA00022840"/>
    </source>
</evidence>
<dbReference type="PROSITE" id="PS00211">
    <property type="entry name" value="ABC_TRANSPORTER_1"/>
    <property type="match status" value="1"/>
</dbReference>
<dbReference type="Gene3D" id="3.40.50.300">
    <property type="entry name" value="P-loop containing nucleotide triphosphate hydrolases"/>
    <property type="match status" value="1"/>
</dbReference>
<keyword evidence="3" id="KW-0067">ATP-binding</keyword>
<accession>E3HD46</accession>
<dbReference type="Pfam" id="PF00005">
    <property type="entry name" value="ABC_tran"/>
    <property type="match status" value="1"/>
</dbReference>
<organism evidence="5 6">
    <name type="scientific">Ilyobacter polytropus (strain ATCC 51220 / DSM 2926 / LMG 16218 / CuHBu1)</name>
    <dbReference type="NCBI Taxonomy" id="572544"/>
    <lineage>
        <taxon>Bacteria</taxon>
        <taxon>Fusobacteriati</taxon>
        <taxon>Fusobacteriota</taxon>
        <taxon>Fusobacteriia</taxon>
        <taxon>Fusobacteriales</taxon>
        <taxon>Fusobacteriaceae</taxon>
        <taxon>Ilyobacter</taxon>
    </lineage>
</organism>
<evidence type="ECO:0000313" key="6">
    <source>
        <dbReference type="Proteomes" id="UP000006875"/>
    </source>
</evidence>
<dbReference type="InterPro" id="IPR017871">
    <property type="entry name" value="ABC_transporter-like_CS"/>
</dbReference>
<keyword evidence="2" id="KW-0547">Nucleotide-binding</keyword>
<dbReference type="PANTHER" id="PTHR42781">
    <property type="entry name" value="SPERMIDINE/PUTRESCINE IMPORT ATP-BINDING PROTEIN POTA"/>
    <property type="match status" value="1"/>
</dbReference>
<evidence type="ECO:0000256" key="1">
    <source>
        <dbReference type="ARBA" id="ARBA00022448"/>
    </source>
</evidence>
<gene>
    <name evidence="5" type="ordered locus">Ilyop_2767</name>
</gene>
<dbReference type="GO" id="GO:0015697">
    <property type="term" value="P:quaternary ammonium group transport"/>
    <property type="evidence" value="ECO:0007669"/>
    <property type="project" value="UniProtKB-ARBA"/>
</dbReference>
<evidence type="ECO:0000259" key="4">
    <source>
        <dbReference type="PROSITE" id="PS50893"/>
    </source>
</evidence>
<dbReference type="GO" id="GO:0016887">
    <property type="term" value="F:ATP hydrolysis activity"/>
    <property type="evidence" value="ECO:0007669"/>
    <property type="project" value="InterPro"/>
</dbReference>
<dbReference type="RefSeq" id="WP_013389174.1">
    <property type="nucleotide sequence ID" value="NC_014633.1"/>
</dbReference>
<proteinExistence type="predicted"/>
<dbReference type="InterPro" id="IPR027417">
    <property type="entry name" value="P-loop_NTPase"/>
</dbReference>
<reference evidence="5 6" key="1">
    <citation type="journal article" date="2010" name="Stand. Genomic Sci.">
        <title>Complete genome sequence of Ilyobacter polytropus type strain (CuHbu1).</title>
        <authorList>
            <person name="Sikorski J."/>
            <person name="Chertkov O."/>
            <person name="Lapidus A."/>
            <person name="Nolan M."/>
            <person name="Lucas S."/>
            <person name="Del Rio T.G."/>
            <person name="Tice H."/>
            <person name="Cheng J.F."/>
            <person name="Tapia R."/>
            <person name="Han C."/>
            <person name="Goodwin L."/>
            <person name="Pitluck S."/>
            <person name="Liolios K."/>
            <person name="Ivanova N."/>
            <person name="Mavromatis K."/>
            <person name="Mikhailova N."/>
            <person name="Pati A."/>
            <person name="Chen A."/>
            <person name="Palaniappan K."/>
            <person name="Land M."/>
            <person name="Hauser L."/>
            <person name="Chang Y.J."/>
            <person name="Jeffries C.D."/>
            <person name="Brambilla E."/>
            <person name="Yasawong M."/>
            <person name="Rohde M."/>
            <person name="Pukall R."/>
            <person name="Spring S."/>
            <person name="Goker M."/>
            <person name="Woyke T."/>
            <person name="Bristow J."/>
            <person name="Eisen J.A."/>
            <person name="Markowitz V."/>
            <person name="Hugenholtz P."/>
            <person name="Kyrpides N.C."/>
            <person name="Klenk H.P."/>
        </authorList>
    </citation>
    <scope>NUCLEOTIDE SEQUENCE [LARGE SCALE GENOMIC DNA]</scope>
    <source>
        <strain evidence="6">ATCC 51220 / DSM 2926 / LMG 16218 / CuHBu1</strain>
        <plasmid evidence="6">pILYOP01</plasmid>
    </source>
</reference>
<keyword evidence="6" id="KW-1185">Reference proteome</keyword>
<dbReference type="SUPFAM" id="SSF52540">
    <property type="entry name" value="P-loop containing nucleoside triphosphate hydrolases"/>
    <property type="match status" value="1"/>
</dbReference>
<dbReference type="OrthoDB" id="9802264at2"/>
<dbReference type="AlphaFoldDB" id="E3HD46"/>
<name>E3HD46_ILYPC</name>
<dbReference type="GO" id="GO:0005524">
    <property type="term" value="F:ATP binding"/>
    <property type="evidence" value="ECO:0007669"/>
    <property type="project" value="UniProtKB-KW"/>
</dbReference>
<dbReference type="SMART" id="SM00382">
    <property type="entry name" value="AAA"/>
    <property type="match status" value="1"/>
</dbReference>
<dbReference type="PANTHER" id="PTHR42781:SF4">
    <property type="entry name" value="SPERMIDINE_PUTRESCINE IMPORT ATP-BINDING PROTEIN POTA"/>
    <property type="match status" value="1"/>
</dbReference>
<protein>
    <submittedName>
        <fullName evidence="5">ABC transporter related protein</fullName>
    </submittedName>
</protein>
<dbReference type="HOGENOM" id="CLU_000604_1_1_0"/>
<dbReference type="KEGG" id="ipo:Ilyop_2767"/>
<feature type="domain" description="ABC transporter" evidence="4">
    <location>
        <begin position="2"/>
        <end position="231"/>
    </location>
</feature>
<dbReference type="EMBL" id="CP002282">
    <property type="protein sequence ID" value="ADO84522.1"/>
    <property type="molecule type" value="Genomic_DNA"/>
</dbReference>
<dbReference type="InterPro" id="IPR003593">
    <property type="entry name" value="AAA+_ATPase"/>
</dbReference>
<dbReference type="InterPro" id="IPR050093">
    <property type="entry name" value="ABC_SmlMolc_Importer"/>
</dbReference>
<keyword evidence="5" id="KW-0614">Plasmid</keyword>
<keyword evidence="1" id="KW-0813">Transport</keyword>
<dbReference type="InterPro" id="IPR008995">
    <property type="entry name" value="Mo/tungstate-bd_C_term_dom"/>
</dbReference>
<dbReference type="SUPFAM" id="SSF50331">
    <property type="entry name" value="MOP-like"/>
    <property type="match status" value="1"/>
</dbReference>
<evidence type="ECO:0000313" key="5">
    <source>
        <dbReference type="EMBL" id="ADO84522.1"/>
    </source>
</evidence>
<dbReference type="PROSITE" id="PS50893">
    <property type="entry name" value="ABC_TRANSPORTER_2"/>
    <property type="match status" value="1"/>
</dbReference>
<dbReference type="Proteomes" id="UP000006875">
    <property type="component" value="Plasmid pILYOP01"/>
</dbReference>